<name>A0A4Y2TRK2_ARAVE</name>
<organism evidence="1 2">
    <name type="scientific">Araneus ventricosus</name>
    <name type="common">Orbweaver spider</name>
    <name type="synonym">Epeira ventricosa</name>
    <dbReference type="NCBI Taxonomy" id="182803"/>
    <lineage>
        <taxon>Eukaryota</taxon>
        <taxon>Metazoa</taxon>
        <taxon>Ecdysozoa</taxon>
        <taxon>Arthropoda</taxon>
        <taxon>Chelicerata</taxon>
        <taxon>Arachnida</taxon>
        <taxon>Araneae</taxon>
        <taxon>Araneomorphae</taxon>
        <taxon>Entelegynae</taxon>
        <taxon>Araneoidea</taxon>
        <taxon>Araneidae</taxon>
        <taxon>Araneus</taxon>
    </lineage>
</organism>
<reference evidence="1 2" key="1">
    <citation type="journal article" date="2019" name="Sci. Rep.">
        <title>Orb-weaving spider Araneus ventricosus genome elucidates the spidroin gene catalogue.</title>
        <authorList>
            <person name="Kono N."/>
            <person name="Nakamura H."/>
            <person name="Ohtoshi R."/>
            <person name="Moran D.A.P."/>
            <person name="Shinohara A."/>
            <person name="Yoshida Y."/>
            <person name="Fujiwara M."/>
            <person name="Mori M."/>
            <person name="Tomita M."/>
            <person name="Arakawa K."/>
        </authorList>
    </citation>
    <scope>NUCLEOTIDE SEQUENCE [LARGE SCALE GENOMIC DNA]</scope>
</reference>
<dbReference type="Proteomes" id="UP000499080">
    <property type="component" value="Unassembled WGS sequence"/>
</dbReference>
<keyword evidence="2" id="KW-1185">Reference proteome</keyword>
<dbReference type="AlphaFoldDB" id="A0A4Y2TRK2"/>
<comment type="caution">
    <text evidence="1">The sequence shown here is derived from an EMBL/GenBank/DDBJ whole genome shotgun (WGS) entry which is preliminary data.</text>
</comment>
<dbReference type="EMBL" id="BGPR01030384">
    <property type="protein sequence ID" value="GBO02872.1"/>
    <property type="molecule type" value="Genomic_DNA"/>
</dbReference>
<proteinExistence type="predicted"/>
<sequence length="122" mass="14029">MVYLNSASGTILKTSRQSGVQHPLADTIIMFFMSRKPKPLGRSLSYKDDSTFRLDRKHRTRQNNMGKHAGNANRMSCKALFSSAIVGFQLYSKFQLRMENMKQFMNAEMPTSSQESHRRCKC</sequence>
<protein>
    <submittedName>
        <fullName evidence="1">Uncharacterized protein</fullName>
    </submittedName>
</protein>
<evidence type="ECO:0000313" key="2">
    <source>
        <dbReference type="Proteomes" id="UP000499080"/>
    </source>
</evidence>
<accession>A0A4Y2TRK2</accession>
<evidence type="ECO:0000313" key="1">
    <source>
        <dbReference type="EMBL" id="GBO02872.1"/>
    </source>
</evidence>
<gene>
    <name evidence="1" type="ORF">AVEN_274134_1</name>
</gene>